<keyword evidence="1" id="KW-0175">Coiled coil</keyword>
<evidence type="ECO:0000313" key="4">
    <source>
        <dbReference type="EnsemblProtists" id="EOD19017"/>
    </source>
</evidence>
<evidence type="ECO:0000259" key="3">
    <source>
        <dbReference type="PROSITE" id="PS50021"/>
    </source>
</evidence>
<feature type="domain" description="Calponin-homology (CH)" evidence="3">
    <location>
        <begin position="3"/>
        <end position="108"/>
    </location>
</feature>
<dbReference type="InterPro" id="IPR052111">
    <property type="entry name" value="Spermatogenesis_Ciliary_MAP"/>
</dbReference>
<dbReference type="PANTHER" id="PTHR12509:SF9">
    <property type="entry name" value="SPERM FLAGELLAR PROTEIN 1 ISOFORM X1"/>
    <property type="match status" value="1"/>
</dbReference>
<dbReference type="OMA" id="KLDNWNT"/>
<dbReference type="KEGG" id="ehx:EMIHUDRAFT_66448"/>
<name>A0A0D3J682_EMIH1</name>
<dbReference type="eggNOG" id="ENOG502S497">
    <property type="taxonomic scope" value="Eukaryota"/>
</dbReference>
<dbReference type="Proteomes" id="UP000013827">
    <property type="component" value="Unassembled WGS sequence"/>
</dbReference>
<dbReference type="PANTHER" id="PTHR12509">
    <property type="entry name" value="SPERMATOGENESIS-ASSOCIATED 4-RELATED"/>
    <property type="match status" value="1"/>
</dbReference>
<dbReference type="InterPro" id="IPR001715">
    <property type="entry name" value="CH_dom"/>
</dbReference>
<reference evidence="4" key="2">
    <citation type="submission" date="2024-10" db="UniProtKB">
        <authorList>
            <consortium name="EnsemblProtists"/>
        </authorList>
    </citation>
    <scope>IDENTIFICATION</scope>
</reference>
<dbReference type="Gene3D" id="1.10.418.10">
    <property type="entry name" value="Calponin-like domain"/>
    <property type="match status" value="1"/>
</dbReference>
<dbReference type="InterPro" id="IPR036872">
    <property type="entry name" value="CH_dom_sf"/>
</dbReference>
<dbReference type="AlphaFoldDB" id="A0A0D3J682"/>
<feature type="coiled-coil region" evidence="1">
    <location>
        <begin position="160"/>
        <end position="194"/>
    </location>
</feature>
<dbReference type="GeneID" id="17264564"/>
<dbReference type="SUPFAM" id="SSF47576">
    <property type="entry name" value="Calponin-homology domain, CH-domain"/>
    <property type="match status" value="1"/>
</dbReference>
<dbReference type="GO" id="GO:0005930">
    <property type="term" value="C:axoneme"/>
    <property type="evidence" value="ECO:0007669"/>
    <property type="project" value="TreeGrafter"/>
</dbReference>
<dbReference type="KEGG" id="ehx:EMIHUDRAFT_78461"/>
<dbReference type="GeneID" id="17261530"/>
<dbReference type="FunFam" id="1.10.418.10:FF:000059">
    <property type="entry name" value="RIKEN cDNA 6430531B16 gene"/>
    <property type="match status" value="1"/>
</dbReference>
<dbReference type="STRING" id="2903.R1C9R5"/>
<keyword evidence="5" id="KW-1185">Reference proteome</keyword>
<feature type="region of interest" description="Disordered" evidence="2">
    <location>
        <begin position="112"/>
        <end position="146"/>
    </location>
</feature>
<accession>A0A0D3J682</accession>
<evidence type="ECO:0000313" key="5">
    <source>
        <dbReference type="Proteomes" id="UP000013827"/>
    </source>
</evidence>
<dbReference type="InterPro" id="IPR010441">
    <property type="entry name" value="CH_2"/>
</dbReference>
<protein>
    <recommendedName>
        <fullName evidence="3">Calponin-homology (CH) domain-containing protein</fullName>
    </recommendedName>
</protein>
<dbReference type="EnsemblProtists" id="EOD19017">
    <property type="protein sequence ID" value="EOD19017"/>
    <property type="gene ID" value="EMIHUDRAFT_78461"/>
</dbReference>
<organism evidence="4 5">
    <name type="scientific">Emiliania huxleyi (strain CCMP1516)</name>
    <dbReference type="NCBI Taxonomy" id="280463"/>
    <lineage>
        <taxon>Eukaryota</taxon>
        <taxon>Haptista</taxon>
        <taxon>Haptophyta</taxon>
        <taxon>Prymnesiophyceae</taxon>
        <taxon>Isochrysidales</taxon>
        <taxon>Noelaerhabdaceae</taxon>
        <taxon>Emiliania</taxon>
    </lineage>
</organism>
<feature type="compositionally biased region" description="Low complexity" evidence="2">
    <location>
        <begin position="126"/>
        <end position="141"/>
    </location>
</feature>
<reference evidence="5" key="1">
    <citation type="journal article" date="2013" name="Nature">
        <title>Pan genome of the phytoplankton Emiliania underpins its global distribution.</title>
        <authorList>
            <person name="Read B.A."/>
            <person name="Kegel J."/>
            <person name="Klute M.J."/>
            <person name="Kuo A."/>
            <person name="Lefebvre S.C."/>
            <person name="Maumus F."/>
            <person name="Mayer C."/>
            <person name="Miller J."/>
            <person name="Monier A."/>
            <person name="Salamov A."/>
            <person name="Young J."/>
            <person name="Aguilar M."/>
            <person name="Claverie J.M."/>
            <person name="Frickenhaus S."/>
            <person name="Gonzalez K."/>
            <person name="Herman E.K."/>
            <person name="Lin Y.C."/>
            <person name="Napier J."/>
            <person name="Ogata H."/>
            <person name="Sarno A.F."/>
            <person name="Shmutz J."/>
            <person name="Schroeder D."/>
            <person name="de Vargas C."/>
            <person name="Verret F."/>
            <person name="von Dassow P."/>
            <person name="Valentin K."/>
            <person name="Van de Peer Y."/>
            <person name="Wheeler G."/>
            <person name="Dacks J.B."/>
            <person name="Delwiche C.F."/>
            <person name="Dyhrman S.T."/>
            <person name="Glockner G."/>
            <person name="John U."/>
            <person name="Richards T."/>
            <person name="Worden A.Z."/>
            <person name="Zhang X."/>
            <person name="Grigoriev I.V."/>
            <person name="Allen A.E."/>
            <person name="Bidle K."/>
            <person name="Borodovsky M."/>
            <person name="Bowler C."/>
            <person name="Brownlee C."/>
            <person name="Cock J.M."/>
            <person name="Elias M."/>
            <person name="Gladyshev V.N."/>
            <person name="Groth M."/>
            <person name="Guda C."/>
            <person name="Hadaegh A."/>
            <person name="Iglesias-Rodriguez M.D."/>
            <person name="Jenkins J."/>
            <person name="Jones B.M."/>
            <person name="Lawson T."/>
            <person name="Leese F."/>
            <person name="Lindquist E."/>
            <person name="Lobanov A."/>
            <person name="Lomsadze A."/>
            <person name="Malik S.B."/>
            <person name="Marsh M.E."/>
            <person name="Mackinder L."/>
            <person name="Mock T."/>
            <person name="Mueller-Roeber B."/>
            <person name="Pagarete A."/>
            <person name="Parker M."/>
            <person name="Probert I."/>
            <person name="Quesneville H."/>
            <person name="Raines C."/>
            <person name="Rensing S.A."/>
            <person name="Riano-Pachon D.M."/>
            <person name="Richier S."/>
            <person name="Rokitta S."/>
            <person name="Shiraiwa Y."/>
            <person name="Soanes D.M."/>
            <person name="van der Giezen M."/>
            <person name="Wahlund T.M."/>
            <person name="Williams B."/>
            <person name="Wilson W."/>
            <person name="Wolfe G."/>
            <person name="Wurch L.L."/>
        </authorList>
    </citation>
    <scope>NUCLEOTIDE SEQUENCE</scope>
</reference>
<evidence type="ECO:0000256" key="2">
    <source>
        <dbReference type="SAM" id="MobiDB-lite"/>
    </source>
</evidence>
<sequence length="207" mass="23676">MDDDELQRIYTWVDEVPLSRPKRNIARDFADGVLTAEIVHHYFPRIVEVHNYPSANSYAQKMYNWQTLNARVFKKMGWQLRQEELDAICSCQPQAVERMLKQLQVRLSKYGSRSKEEEAAPQRPHAQATPRSAAAPPRRVGGLAGGAQVGLRDGAVQELLAEKDQNISELRETVEILEIKIQKLEQLVRLKDSKIATLQGKLQKYEP</sequence>
<evidence type="ECO:0000256" key="1">
    <source>
        <dbReference type="SAM" id="Coils"/>
    </source>
</evidence>
<dbReference type="RefSeq" id="XP_005767813.1">
    <property type="nucleotide sequence ID" value="XM_005767756.1"/>
</dbReference>
<dbReference type="PaxDb" id="2903-EOD15384"/>
<dbReference type="RefSeq" id="XP_005771446.1">
    <property type="nucleotide sequence ID" value="XM_005771389.1"/>
</dbReference>
<dbReference type="PROSITE" id="PS50021">
    <property type="entry name" value="CH"/>
    <property type="match status" value="1"/>
</dbReference>
<dbReference type="HOGENOM" id="CLU_069635_2_1_1"/>
<dbReference type="GO" id="GO:0008017">
    <property type="term" value="F:microtubule binding"/>
    <property type="evidence" value="ECO:0007669"/>
    <property type="project" value="TreeGrafter"/>
</dbReference>
<dbReference type="EnsemblProtists" id="EOD15384">
    <property type="protein sequence ID" value="EOD15384"/>
    <property type="gene ID" value="EMIHUDRAFT_66448"/>
</dbReference>
<proteinExistence type="predicted"/>
<dbReference type="GO" id="GO:0051493">
    <property type="term" value="P:regulation of cytoskeleton organization"/>
    <property type="evidence" value="ECO:0007669"/>
    <property type="project" value="TreeGrafter"/>
</dbReference>
<dbReference type="Pfam" id="PF06294">
    <property type="entry name" value="CH_2"/>
    <property type="match status" value="1"/>
</dbReference>